<keyword evidence="1" id="KW-0812">Transmembrane</keyword>
<feature type="transmembrane region" description="Helical" evidence="1">
    <location>
        <begin position="45"/>
        <end position="68"/>
    </location>
</feature>
<feature type="transmembrane region" description="Helical" evidence="1">
    <location>
        <begin position="263"/>
        <end position="281"/>
    </location>
</feature>
<dbReference type="OrthoDB" id="7786859at2759"/>
<reference evidence="2" key="1">
    <citation type="journal article" date="2014" name="BMC Genomics">
        <title>Characterizing the developmental transcriptome of the oriental fruit fly, Bactrocera dorsalis (Diptera: Tephritidae) through comparative genomic analysis with Drosophila melanogaster utilizing modENCODE datasets.</title>
        <authorList>
            <person name="Geib S.M."/>
            <person name="Calla B."/>
            <person name="Hall B."/>
            <person name="Hou S."/>
            <person name="Manoukis N.C."/>
        </authorList>
    </citation>
    <scope>NUCLEOTIDE SEQUENCE</scope>
    <source>
        <strain evidence="2">Punador</strain>
    </source>
</reference>
<dbReference type="AlphaFoldDB" id="A0A034WL93"/>
<keyword evidence="1" id="KW-0472">Membrane</keyword>
<feature type="transmembrane region" description="Helical" evidence="1">
    <location>
        <begin position="189"/>
        <end position="213"/>
    </location>
</feature>
<accession>A0A034WL93</accession>
<evidence type="ECO:0000256" key="1">
    <source>
        <dbReference type="SAM" id="Phobius"/>
    </source>
</evidence>
<name>A0A034WL93_BACDO</name>
<dbReference type="KEGG" id="bdr:105222738"/>
<dbReference type="Proteomes" id="UP001652620">
    <property type="component" value="Chromosome 4"/>
</dbReference>
<evidence type="ECO:0000313" key="2">
    <source>
        <dbReference type="EMBL" id="JAC55424.1"/>
    </source>
</evidence>
<sequence>MTSILDMKPGPPDYWADIYNFFLPLKYFITNDRFDALMQHVDLNYLLNALFWIFLLFAGGFIGFYKIFEVFLKTSNIKFYKRKQFARSVWNIAFYAACTLFLYFYNEFMLLPQLFKNQGRYSLFYSSENMIFYKSQQCEKFQFYSLFIITFNLHNAILDFKESDYLEACSKTLYLLALGAIDVYKYENYFVGLNLSLGVYNILTESLFLLALINSKGSRLLFQVFLGLRIASWSHVFISLLPFKYLVPTLFAKNFKIMLNVTIWLWYGLSIWNSPVLQYFYHQIYHSSPLDCSGEGSAAKCILLKDSSEHRHFKTLKKAYMEVKLAQEKLKISSLANSSGSDSSCTSAKAFQAIKCIMTLKRKLKRIREGRGSEMENDTEDMNNE</sequence>
<dbReference type="RefSeq" id="XP_011198488.1">
    <property type="nucleotide sequence ID" value="XM_011200186.3"/>
</dbReference>
<dbReference type="OMA" id="QRVFQFF"/>
<protein>
    <submittedName>
        <fullName evidence="4">Uncharacterized protein LOC105222738 isoform X1</fullName>
    </submittedName>
</protein>
<evidence type="ECO:0000313" key="3">
    <source>
        <dbReference type="Proteomes" id="UP001652620"/>
    </source>
</evidence>
<feature type="transmembrane region" description="Helical" evidence="1">
    <location>
        <begin position="220"/>
        <end position="243"/>
    </location>
</feature>
<reference evidence="4" key="2">
    <citation type="submission" date="2025-04" db="UniProtKB">
        <authorList>
            <consortium name="RefSeq"/>
        </authorList>
    </citation>
    <scope>IDENTIFICATION</scope>
    <source>
        <strain evidence="4">Punador</strain>
    </source>
</reference>
<organism evidence="2">
    <name type="scientific">Bactrocera dorsalis</name>
    <name type="common">Oriental fruit fly</name>
    <name type="synonym">Dacus dorsalis</name>
    <dbReference type="NCBI Taxonomy" id="27457"/>
    <lineage>
        <taxon>Eukaryota</taxon>
        <taxon>Metazoa</taxon>
        <taxon>Ecdysozoa</taxon>
        <taxon>Arthropoda</taxon>
        <taxon>Hexapoda</taxon>
        <taxon>Insecta</taxon>
        <taxon>Pterygota</taxon>
        <taxon>Neoptera</taxon>
        <taxon>Endopterygota</taxon>
        <taxon>Diptera</taxon>
        <taxon>Brachycera</taxon>
        <taxon>Muscomorpha</taxon>
        <taxon>Tephritoidea</taxon>
        <taxon>Tephritidae</taxon>
        <taxon>Bactrocera</taxon>
        <taxon>Bactrocera</taxon>
    </lineage>
</organism>
<evidence type="ECO:0000313" key="4">
    <source>
        <dbReference type="RefSeq" id="XP_011198488.1"/>
    </source>
</evidence>
<keyword evidence="3" id="KW-1185">Reference proteome</keyword>
<feature type="transmembrane region" description="Helical" evidence="1">
    <location>
        <begin position="89"/>
        <end position="106"/>
    </location>
</feature>
<dbReference type="EMBL" id="GAKP01003528">
    <property type="protein sequence ID" value="JAC55424.1"/>
    <property type="molecule type" value="Transcribed_RNA"/>
</dbReference>
<dbReference type="GeneID" id="105222738"/>
<proteinExistence type="predicted"/>
<keyword evidence="1" id="KW-1133">Transmembrane helix</keyword>
<gene>
    <name evidence="4" type="primary">LOC105222738</name>
</gene>